<dbReference type="Proteomes" id="UP000309872">
    <property type="component" value="Unassembled WGS sequence"/>
</dbReference>
<evidence type="ECO:0000313" key="4">
    <source>
        <dbReference type="Proteomes" id="UP000309872"/>
    </source>
</evidence>
<gene>
    <name evidence="3" type="ORF">FAZ19_16150</name>
</gene>
<protein>
    <recommendedName>
        <fullName evidence="2">DUF7833 domain-containing protein</fullName>
    </recommendedName>
</protein>
<dbReference type="AlphaFoldDB" id="A0A4U0GXK6"/>
<feature type="compositionally biased region" description="Basic and acidic residues" evidence="1">
    <location>
        <begin position="106"/>
        <end position="124"/>
    </location>
</feature>
<dbReference type="RefSeq" id="WP_136821790.1">
    <property type="nucleotide sequence ID" value="NZ_BMJX01000005.1"/>
</dbReference>
<name>A0A4U0GXK6_9SPHI</name>
<evidence type="ECO:0000256" key="1">
    <source>
        <dbReference type="SAM" id="MobiDB-lite"/>
    </source>
</evidence>
<evidence type="ECO:0000259" key="2">
    <source>
        <dbReference type="Pfam" id="PF25200"/>
    </source>
</evidence>
<accession>A0A4U0GXK6</accession>
<organism evidence="3 4">
    <name type="scientific">Sphingobacterium alkalisoli</name>
    <dbReference type="NCBI Taxonomy" id="1874115"/>
    <lineage>
        <taxon>Bacteria</taxon>
        <taxon>Pseudomonadati</taxon>
        <taxon>Bacteroidota</taxon>
        <taxon>Sphingobacteriia</taxon>
        <taxon>Sphingobacteriales</taxon>
        <taxon>Sphingobacteriaceae</taxon>
        <taxon>Sphingobacterium</taxon>
    </lineage>
</organism>
<reference evidence="3 4" key="1">
    <citation type="submission" date="2019-04" db="EMBL/GenBank/DDBJ databases">
        <title>Sphingobacterium olei sp. nov., isolated from oil-contaminated soil.</title>
        <authorList>
            <person name="Liu B."/>
        </authorList>
    </citation>
    <scope>NUCLEOTIDE SEQUENCE [LARGE SCALE GENOMIC DNA]</scope>
    <source>
        <strain evidence="3 4">Y3L14</strain>
    </source>
</reference>
<dbReference type="OrthoDB" id="1275311at2"/>
<comment type="caution">
    <text evidence="3">The sequence shown here is derived from an EMBL/GenBank/DDBJ whole genome shotgun (WGS) entry which is preliminary data.</text>
</comment>
<feature type="region of interest" description="Disordered" evidence="1">
    <location>
        <begin position="82"/>
        <end position="140"/>
    </location>
</feature>
<proteinExistence type="predicted"/>
<dbReference type="InterPro" id="IPR057155">
    <property type="entry name" value="DUF7833"/>
</dbReference>
<dbReference type="Pfam" id="PF25200">
    <property type="entry name" value="DUF7833"/>
    <property type="match status" value="1"/>
</dbReference>
<evidence type="ECO:0000313" key="3">
    <source>
        <dbReference type="EMBL" id="TJY63798.1"/>
    </source>
</evidence>
<feature type="domain" description="DUF7833" evidence="2">
    <location>
        <begin position="182"/>
        <end position="238"/>
    </location>
</feature>
<sequence length="301" mass="34979">MANLGFTFYPKDWWTSDAFFEFTLVQRYVYLECLFVMYANDGYMKTQKTQVENRLRTQISEEDWKVVTERFVIENGQFTHQSVNKRLRKATANRENGKKGGRPRSQHPEKGQNEEFEKPKKPKSETQNNPPYKREIEIESKIEVEEENKKGIAVDDELNSSDLPKPTPWGEYQSMDDLEKVLLSHKSWQADFGKSLGLDHPDHVPIWIEKFFIFCKGSGKEHRKDSEAKSHCQSWTRRQIELGKTIETVVAAKASVQLDGIQPSQDGMTTGERSGKWIWLNNGWRDTTIFTPAQKRRNGLA</sequence>
<keyword evidence="4" id="KW-1185">Reference proteome</keyword>
<dbReference type="EMBL" id="SUKA01000005">
    <property type="protein sequence ID" value="TJY63798.1"/>
    <property type="molecule type" value="Genomic_DNA"/>
</dbReference>